<reference evidence="1" key="1">
    <citation type="submission" date="2020-12" db="EMBL/GenBank/DDBJ databases">
        <title>Metabolic potential, ecology and presence of endohyphal bacteria is reflected in genomic diversity of Mucoromycotina.</title>
        <authorList>
            <person name="Muszewska A."/>
            <person name="Okrasinska A."/>
            <person name="Steczkiewicz K."/>
            <person name="Drgas O."/>
            <person name="Orlowska M."/>
            <person name="Perlinska-Lenart U."/>
            <person name="Aleksandrzak-Piekarczyk T."/>
            <person name="Szatraj K."/>
            <person name="Zielenkiewicz U."/>
            <person name="Pilsyk S."/>
            <person name="Malc E."/>
            <person name="Mieczkowski P."/>
            <person name="Kruszewska J.S."/>
            <person name="Biernat P."/>
            <person name="Pawlowska J."/>
        </authorList>
    </citation>
    <scope>NUCLEOTIDE SEQUENCE</scope>
    <source>
        <strain evidence="1">WA0000067209</strain>
    </source>
</reference>
<comment type="caution">
    <text evidence="1">The sequence shown here is derived from an EMBL/GenBank/DDBJ whole genome shotgun (WGS) entry which is preliminary data.</text>
</comment>
<evidence type="ECO:0000313" key="2">
    <source>
        <dbReference type="Proteomes" id="UP000654370"/>
    </source>
</evidence>
<dbReference type="AlphaFoldDB" id="A0A8H7PD63"/>
<evidence type="ECO:0000313" key="1">
    <source>
        <dbReference type="EMBL" id="KAG2171499.1"/>
    </source>
</evidence>
<keyword evidence="2" id="KW-1185">Reference proteome</keyword>
<proteinExistence type="predicted"/>
<organism evidence="1 2">
    <name type="scientific">Mortierella isabellina</name>
    <name type="common">Filamentous fungus</name>
    <name type="synonym">Umbelopsis isabellina</name>
    <dbReference type="NCBI Taxonomy" id="91625"/>
    <lineage>
        <taxon>Eukaryota</taxon>
        <taxon>Fungi</taxon>
        <taxon>Fungi incertae sedis</taxon>
        <taxon>Mucoromycota</taxon>
        <taxon>Mucoromycotina</taxon>
        <taxon>Umbelopsidomycetes</taxon>
        <taxon>Umbelopsidales</taxon>
        <taxon>Umbelopsidaceae</taxon>
        <taxon>Umbelopsis</taxon>
    </lineage>
</organism>
<sequence length="74" mass="8025">MGVSDAFSPRVCSAWENNHHEWTSICSVLFCSVLFCSVLDLDLHYPSPWTGGSSTAIGVALFLRGQTSMDAEGE</sequence>
<protein>
    <submittedName>
        <fullName evidence="1">Uncharacterized protein</fullName>
    </submittedName>
</protein>
<gene>
    <name evidence="1" type="ORF">INT43_009160</name>
</gene>
<dbReference type="EMBL" id="JAEPQZ010000021">
    <property type="protein sequence ID" value="KAG2171499.1"/>
    <property type="molecule type" value="Genomic_DNA"/>
</dbReference>
<name>A0A8H7PD63_MORIS</name>
<accession>A0A8H7PD63</accession>
<dbReference type="Proteomes" id="UP000654370">
    <property type="component" value="Unassembled WGS sequence"/>
</dbReference>